<organism evidence="4 5">
    <name type="scientific">Trifolium pratense</name>
    <name type="common">Red clover</name>
    <dbReference type="NCBI Taxonomy" id="57577"/>
    <lineage>
        <taxon>Eukaryota</taxon>
        <taxon>Viridiplantae</taxon>
        <taxon>Streptophyta</taxon>
        <taxon>Embryophyta</taxon>
        <taxon>Tracheophyta</taxon>
        <taxon>Spermatophyta</taxon>
        <taxon>Magnoliopsida</taxon>
        <taxon>eudicotyledons</taxon>
        <taxon>Gunneridae</taxon>
        <taxon>Pentapetalae</taxon>
        <taxon>rosids</taxon>
        <taxon>fabids</taxon>
        <taxon>Fabales</taxon>
        <taxon>Fabaceae</taxon>
        <taxon>Papilionoideae</taxon>
        <taxon>50 kb inversion clade</taxon>
        <taxon>NPAAA clade</taxon>
        <taxon>Hologalegina</taxon>
        <taxon>IRL clade</taxon>
        <taxon>Trifolieae</taxon>
        <taxon>Trifolium</taxon>
    </lineage>
</organism>
<evidence type="ECO:0000313" key="5">
    <source>
        <dbReference type="Proteomes" id="UP000236291"/>
    </source>
</evidence>
<dbReference type="PANTHER" id="PTHR48258:SF4">
    <property type="entry name" value="DUF4216 DOMAIN-CONTAINING PROTEIN"/>
    <property type="match status" value="1"/>
</dbReference>
<feature type="domain" description="DUF4218" evidence="3">
    <location>
        <begin position="1"/>
        <end position="91"/>
    </location>
</feature>
<accession>A0A2K3MFM5</accession>
<feature type="domain" description="DUF4216" evidence="2">
    <location>
        <begin position="260"/>
        <end position="327"/>
    </location>
</feature>
<gene>
    <name evidence="4" type="ORF">L195_g045717</name>
</gene>
<reference evidence="4 5" key="2">
    <citation type="journal article" date="2017" name="Front. Plant Sci.">
        <title>Gene Classification and Mining of Molecular Markers Useful in Red Clover (Trifolium pratense) Breeding.</title>
        <authorList>
            <person name="Istvanek J."/>
            <person name="Dluhosova J."/>
            <person name="Dluhos P."/>
            <person name="Patkova L."/>
            <person name="Nedelnik J."/>
            <person name="Repkova J."/>
        </authorList>
    </citation>
    <scope>NUCLEOTIDE SEQUENCE [LARGE SCALE GENOMIC DNA]</scope>
    <source>
        <strain evidence="5">cv. Tatra</strain>
        <tissue evidence="4">Young leaves</tissue>
    </source>
</reference>
<evidence type="ECO:0000256" key="1">
    <source>
        <dbReference type="SAM" id="MobiDB-lite"/>
    </source>
</evidence>
<sequence>MENDIPMILCKLERIFPPAFFDSMEHLIVHLAYEARLGGPVQYRWMYPFERFMGDSKRFVKNKARVEGSISATYLHRETIHFCSHYFKDTLSPTSSRNEAVTSGGERRTDSFTLSVFNLTGRHAGMEKECFPGDNVLTSAHVHVLINCIEVQPYLDLFLTSEGITPEQSSAKIHDFFPQWFTNYMFLQEPTPTVQHLRNLSVGPKSSVKQWHTYFVNGYKFHTQSWTKGKTTNNSGVCMKSLTENGESDFYGVIENIFEIEYNYLDDKNAVVLFYCHWFDPSSRGTKFNSKTNTVDIKMNMRYQLFDPFAIAHNVRQVYFVPYPSTRVDKRGWCTAIMTKPRGEIEKGGIDEDVDHPYQIDEMANVADVITVEPLNRLCVGGDEAEEVPFEGDVDEDDEIHLEDGQEDDEDISDWDDN</sequence>
<dbReference type="InterPro" id="IPR025452">
    <property type="entry name" value="DUF4218"/>
</dbReference>
<dbReference type="EMBL" id="ASHM01060306">
    <property type="protein sequence ID" value="PNX89597.1"/>
    <property type="molecule type" value="Genomic_DNA"/>
</dbReference>
<dbReference type="PANTHER" id="PTHR48258">
    <property type="entry name" value="DUF4218 DOMAIN-CONTAINING PROTEIN-RELATED"/>
    <property type="match status" value="1"/>
</dbReference>
<reference evidence="4 5" key="1">
    <citation type="journal article" date="2014" name="Am. J. Bot.">
        <title>Genome assembly and annotation for red clover (Trifolium pratense; Fabaceae).</title>
        <authorList>
            <person name="Istvanek J."/>
            <person name="Jaros M."/>
            <person name="Krenek A."/>
            <person name="Repkova J."/>
        </authorList>
    </citation>
    <scope>NUCLEOTIDE SEQUENCE [LARGE SCALE GENOMIC DNA]</scope>
    <source>
        <strain evidence="5">cv. Tatra</strain>
        <tissue evidence="4">Young leaves</tissue>
    </source>
</reference>
<dbReference type="Pfam" id="PF13960">
    <property type="entry name" value="DUF4218"/>
    <property type="match status" value="1"/>
</dbReference>
<protein>
    <submittedName>
        <fullName evidence="4">TdcA1-ORF2 protein</fullName>
    </submittedName>
</protein>
<evidence type="ECO:0000259" key="3">
    <source>
        <dbReference type="Pfam" id="PF13960"/>
    </source>
</evidence>
<evidence type="ECO:0000259" key="2">
    <source>
        <dbReference type="Pfam" id="PF13952"/>
    </source>
</evidence>
<proteinExistence type="predicted"/>
<evidence type="ECO:0000313" key="4">
    <source>
        <dbReference type="EMBL" id="PNX89597.1"/>
    </source>
</evidence>
<dbReference type="AlphaFoldDB" id="A0A2K3MFM5"/>
<dbReference type="Pfam" id="PF13952">
    <property type="entry name" value="DUF4216"/>
    <property type="match status" value="1"/>
</dbReference>
<dbReference type="InterPro" id="IPR025312">
    <property type="entry name" value="DUF4216"/>
</dbReference>
<feature type="region of interest" description="Disordered" evidence="1">
    <location>
        <begin position="383"/>
        <end position="418"/>
    </location>
</feature>
<dbReference type="Proteomes" id="UP000236291">
    <property type="component" value="Unassembled WGS sequence"/>
</dbReference>
<name>A0A2K3MFM5_TRIPR</name>
<comment type="caution">
    <text evidence="4">The sequence shown here is derived from an EMBL/GenBank/DDBJ whole genome shotgun (WGS) entry which is preliminary data.</text>
</comment>